<dbReference type="AlphaFoldDB" id="A0A9E7F2T2"/>
<keyword evidence="2" id="KW-1185">Reference proteome</keyword>
<evidence type="ECO:0000313" key="1">
    <source>
        <dbReference type="EMBL" id="URD86976.1"/>
    </source>
</evidence>
<evidence type="ECO:0000313" key="2">
    <source>
        <dbReference type="Proteomes" id="UP001055439"/>
    </source>
</evidence>
<name>A0A9E7F2T2_9LILI</name>
<protein>
    <submittedName>
        <fullName evidence="1">Uncharacterized protein</fullName>
    </submittedName>
</protein>
<reference evidence="1" key="1">
    <citation type="submission" date="2022-05" db="EMBL/GenBank/DDBJ databases">
        <title>The Musa troglodytarum L. genome provides insights into the mechanism of non-climacteric behaviour and enrichment of carotenoids.</title>
        <authorList>
            <person name="Wang J."/>
        </authorList>
    </citation>
    <scope>NUCLEOTIDE SEQUENCE</scope>
    <source>
        <tissue evidence="1">Leaf</tissue>
    </source>
</reference>
<organism evidence="1 2">
    <name type="scientific">Musa troglodytarum</name>
    <name type="common">fe'i banana</name>
    <dbReference type="NCBI Taxonomy" id="320322"/>
    <lineage>
        <taxon>Eukaryota</taxon>
        <taxon>Viridiplantae</taxon>
        <taxon>Streptophyta</taxon>
        <taxon>Embryophyta</taxon>
        <taxon>Tracheophyta</taxon>
        <taxon>Spermatophyta</taxon>
        <taxon>Magnoliopsida</taxon>
        <taxon>Liliopsida</taxon>
        <taxon>Zingiberales</taxon>
        <taxon>Musaceae</taxon>
        <taxon>Musa</taxon>
    </lineage>
</organism>
<sequence>MWAWSRRPWPNDLELVSDCKSRPHWREARGSLAAPPATEWQSKLCIRRGVRVDNCRSLLKDLELRGTQAFMRPYENGSRSKANKQLFDDERMTEYTITDRRPHRDDSMMQPWSVARASGADVVVRASENQAFKSVIPRA</sequence>
<proteinExistence type="predicted"/>
<dbReference type="Proteomes" id="UP001055439">
    <property type="component" value="Chromosome 2"/>
</dbReference>
<gene>
    <name evidence="1" type="ORF">MUK42_26444</name>
</gene>
<dbReference type="EMBL" id="CP097504">
    <property type="protein sequence ID" value="URD86976.1"/>
    <property type="molecule type" value="Genomic_DNA"/>
</dbReference>
<accession>A0A9E7F2T2</accession>